<dbReference type="EMBL" id="JACHND010000001">
    <property type="protein sequence ID" value="MBB4700688.1"/>
    <property type="molecule type" value="Genomic_DNA"/>
</dbReference>
<dbReference type="InterPro" id="IPR025272">
    <property type="entry name" value="SocA_Panacea"/>
</dbReference>
<proteinExistence type="predicted"/>
<comment type="caution">
    <text evidence="2">The sequence shown here is derived from an EMBL/GenBank/DDBJ whole genome shotgun (WGS) entry which is preliminary data.</text>
</comment>
<gene>
    <name evidence="2" type="ORF">BJ982_002232</name>
</gene>
<protein>
    <submittedName>
        <fullName evidence="2">Putative phage-associated protein</fullName>
    </submittedName>
</protein>
<feature type="domain" description="Antitoxin SocA-like Panacea" evidence="1">
    <location>
        <begin position="23"/>
        <end position="114"/>
    </location>
</feature>
<accession>A0A7W7G7K0</accession>
<dbReference type="Proteomes" id="UP000542210">
    <property type="component" value="Unassembled WGS sequence"/>
</dbReference>
<organism evidence="2 3">
    <name type="scientific">Sphaerisporangium siamense</name>
    <dbReference type="NCBI Taxonomy" id="795645"/>
    <lineage>
        <taxon>Bacteria</taxon>
        <taxon>Bacillati</taxon>
        <taxon>Actinomycetota</taxon>
        <taxon>Actinomycetes</taxon>
        <taxon>Streptosporangiales</taxon>
        <taxon>Streptosporangiaceae</taxon>
        <taxon>Sphaerisporangium</taxon>
    </lineage>
</organism>
<reference evidence="2 3" key="1">
    <citation type="submission" date="2020-08" db="EMBL/GenBank/DDBJ databases">
        <title>Sequencing the genomes of 1000 actinobacteria strains.</title>
        <authorList>
            <person name="Klenk H.-P."/>
        </authorList>
    </citation>
    <scope>NUCLEOTIDE SEQUENCE [LARGE SCALE GENOMIC DNA]</scope>
    <source>
        <strain evidence="2 3">DSM 45784</strain>
    </source>
</reference>
<name>A0A7W7G7K0_9ACTN</name>
<keyword evidence="3" id="KW-1185">Reference proteome</keyword>
<evidence type="ECO:0000259" key="1">
    <source>
        <dbReference type="Pfam" id="PF13274"/>
    </source>
</evidence>
<sequence>MAHVNDVAAYILARIGPMTAMKLQKLCYYAYGYHLAWEGRRLFPERFEAWANGPVSPDLYARHRDRFELDDGQITGDPDVLDDGERESVDIVLSNLGGLSAHDLSTMTHQEPPWINARTRARVGPLDRCDETIDDEEIYTFFDALVAADGRQA</sequence>
<evidence type="ECO:0000313" key="2">
    <source>
        <dbReference type="EMBL" id="MBB4700688.1"/>
    </source>
</evidence>
<evidence type="ECO:0000313" key="3">
    <source>
        <dbReference type="Proteomes" id="UP000542210"/>
    </source>
</evidence>
<dbReference type="AlphaFoldDB" id="A0A7W7G7K0"/>
<dbReference type="RefSeq" id="WP_184879159.1">
    <property type="nucleotide sequence ID" value="NZ_BOOV01000050.1"/>
</dbReference>
<dbReference type="Pfam" id="PF13274">
    <property type="entry name" value="SocA_Panacea"/>
    <property type="match status" value="1"/>
</dbReference>